<evidence type="ECO:0000256" key="1">
    <source>
        <dbReference type="ARBA" id="ARBA00004127"/>
    </source>
</evidence>
<sequence>MKTEVWPNILYLYLPPFVHFYMSIKELLHKRAKRRLRKKLKIQEKHNLEIRDSLAMERTKLANERTFLAYMRTGTAMVLAGLTFIKVFEEDPFYIGIGLVFIPIGLGISLFGYYRFSTKKREVARHTYSYTPTSPIHAEVAEQDKAGSPNVSP</sequence>
<name>A0ABW6BQZ6_9BACT</name>
<dbReference type="Proteomes" id="UP001597641">
    <property type="component" value="Unassembled WGS sequence"/>
</dbReference>
<organism evidence="7 8">
    <name type="scientific">Pontibacter toksunensis</name>
    <dbReference type="NCBI Taxonomy" id="1332631"/>
    <lineage>
        <taxon>Bacteria</taxon>
        <taxon>Pseudomonadati</taxon>
        <taxon>Bacteroidota</taxon>
        <taxon>Cytophagia</taxon>
        <taxon>Cytophagales</taxon>
        <taxon>Hymenobacteraceae</taxon>
        <taxon>Pontibacter</taxon>
    </lineage>
</organism>
<dbReference type="InterPro" id="IPR003807">
    <property type="entry name" value="DUF202"/>
</dbReference>
<feature type="domain" description="DUF202" evidence="6">
    <location>
        <begin position="58"/>
        <end position="120"/>
    </location>
</feature>
<keyword evidence="4 5" id="KW-0472">Membrane</keyword>
<evidence type="ECO:0000313" key="8">
    <source>
        <dbReference type="Proteomes" id="UP001597641"/>
    </source>
</evidence>
<dbReference type="RefSeq" id="WP_377481778.1">
    <property type="nucleotide sequence ID" value="NZ_JBHUOX010000003.1"/>
</dbReference>
<gene>
    <name evidence="7" type="ORF">ACFS7Z_04875</name>
</gene>
<feature type="transmembrane region" description="Helical" evidence="5">
    <location>
        <begin position="93"/>
        <end position="116"/>
    </location>
</feature>
<reference evidence="8" key="1">
    <citation type="journal article" date="2019" name="Int. J. Syst. Evol. Microbiol.">
        <title>The Global Catalogue of Microorganisms (GCM) 10K type strain sequencing project: providing services to taxonomists for standard genome sequencing and annotation.</title>
        <authorList>
            <consortium name="The Broad Institute Genomics Platform"/>
            <consortium name="The Broad Institute Genome Sequencing Center for Infectious Disease"/>
            <person name="Wu L."/>
            <person name="Ma J."/>
        </authorList>
    </citation>
    <scope>NUCLEOTIDE SEQUENCE [LARGE SCALE GENOMIC DNA]</scope>
    <source>
        <strain evidence="8">KCTC 23984</strain>
    </source>
</reference>
<keyword evidence="2 5" id="KW-0812">Transmembrane</keyword>
<accession>A0ABW6BQZ6</accession>
<feature type="transmembrane region" description="Helical" evidence="5">
    <location>
        <begin position="67"/>
        <end position="87"/>
    </location>
</feature>
<evidence type="ECO:0000256" key="5">
    <source>
        <dbReference type="SAM" id="Phobius"/>
    </source>
</evidence>
<comment type="subcellular location">
    <subcellularLocation>
        <location evidence="1">Endomembrane system</location>
        <topology evidence="1">Multi-pass membrane protein</topology>
    </subcellularLocation>
</comment>
<evidence type="ECO:0000259" key="6">
    <source>
        <dbReference type="Pfam" id="PF02656"/>
    </source>
</evidence>
<keyword evidence="8" id="KW-1185">Reference proteome</keyword>
<feature type="transmembrane region" description="Helical" evidence="5">
    <location>
        <begin position="6"/>
        <end position="28"/>
    </location>
</feature>
<protein>
    <submittedName>
        <fullName evidence="7">DUF202 domain-containing protein</fullName>
    </submittedName>
</protein>
<dbReference type="Pfam" id="PF02656">
    <property type="entry name" value="DUF202"/>
    <property type="match status" value="1"/>
</dbReference>
<keyword evidence="3 5" id="KW-1133">Transmembrane helix</keyword>
<proteinExistence type="predicted"/>
<evidence type="ECO:0000256" key="4">
    <source>
        <dbReference type="ARBA" id="ARBA00023136"/>
    </source>
</evidence>
<dbReference type="EMBL" id="JBHUOX010000003">
    <property type="protein sequence ID" value="MFD2999681.1"/>
    <property type="molecule type" value="Genomic_DNA"/>
</dbReference>
<evidence type="ECO:0000313" key="7">
    <source>
        <dbReference type="EMBL" id="MFD2999681.1"/>
    </source>
</evidence>
<comment type="caution">
    <text evidence="7">The sequence shown here is derived from an EMBL/GenBank/DDBJ whole genome shotgun (WGS) entry which is preliminary data.</text>
</comment>
<evidence type="ECO:0000256" key="2">
    <source>
        <dbReference type="ARBA" id="ARBA00022692"/>
    </source>
</evidence>
<evidence type="ECO:0000256" key="3">
    <source>
        <dbReference type="ARBA" id="ARBA00022989"/>
    </source>
</evidence>